<accession>A0A0E9RTL1</accession>
<sequence>MPRSHLPL</sequence>
<reference evidence="1" key="2">
    <citation type="journal article" date="2015" name="Fish Shellfish Immunol.">
        <title>Early steps in the European eel (Anguilla anguilla)-Vibrio vulnificus interaction in the gills: Role of the RtxA13 toxin.</title>
        <authorList>
            <person name="Callol A."/>
            <person name="Pajuelo D."/>
            <person name="Ebbesson L."/>
            <person name="Teles M."/>
            <person name="MacKenzie S."/>
            <person name="Amaro C."/>
        </authorList>
    </citation>
    <scope>NUCLEOTIDE SEQUENCE</scope>
</reference>
<dbReference type="EMBL" id="GBXM01076083">
    <property type="protein sequence ID" value="JAH32494.1"/>
    <property type="molecule type" value="Transcribed_RNA"/>
</dbReference>
<protein>
    <submittedName>
        <fullName evidence="1">Uncharacterized protein</fullName>
    </submittedName>
</protein>
<organism evidence="1">
    <name type="scientific">Anguilla anguilla</name>
    <name type="common">European freshwater eel</name>
    <name type="synonym">Muraena anguilla</name>
    <dbReference type="NCBI Taxonomy" id="7936"/>
    <lineage>
        <taxon>Eukaryota</taxon>
        <taxon>Metazoa</taxon>
        <taxon>Chordata</taxon>
        <taxon>Craniata</taxon>
        <taxon>Vertebrata</taxon>
        <taxon>Euteleostomi</taxon>
        <taxon>Actinopterygii</taxon>
        <taxon>Neopterygii</taxon>
        <taxon>Teleostei</taxon>
        <taxon>Anguilliformes</taxon>
        <taxon>Anguillidae</taxon>
        <taxon>Anguilla</taxon>
    </lineage>
</organism>
<proteinExistence type="predicted"/>
<evidence type="ECO:0000313" key="1">
    <source>
        <dbReference type="EMBL" id="JAH32494.1"/>
    </source>
</evidence>
<reference evidence="1" key="1">
    <citation type="submission" date="2014-11" db="EMBL/GenBank/DDBJ databases">
        <authorList>
            <person name="Amaro Gonzalez C."/>
        </authorList>
    </citation>
    <scope>NUCLEOTIDE SEQUENCE</scope>
</reference>
<name>A0A0E9RTL1_ANGAN</name>